<dbReference type="InterPro" id="IPR036425">
    <property type="entry name" value="MoaB/Mog-like_dom_sf"/>
</dbReference>
<keyword evidence="3" id="KW-0501">Molybdenum cofactor biosynthesis</keyword>
<evidence type="ECO:0000313" key="6">
    <source>
        <dbReference type="Proteomes" id="UP000186777"/>
    </source>
</evidence>
<dbReference type="Pfam" id="PF00994">
    <property type="entry name" value="MoCF_biosynth"/>
    <property type="match status" value="1"/>
</dbReference>
<dbReference type="SUPFAM" id="SSF50800">
    <property type="entry name" value="PK beta-barrel domain-like"/>
    <property type="match status" value="1"/>
</dbReference>
<comment type="function">
    <text evidence="1">May be involved in the biosynthesis of molybdopterin.</text>
</comment>
<evidence type="ECO:0000256" key="1">
    <source>
        <dbReference type="ARBA" id="ARBA00003487"/>
    </source>
</evidence>
<dbReference type="GO" id="GO:0030151">
    <property type="term" value="F:molybdenum ion binding"/>
    <property type="evidence" value="ECO:0007669"/>
    <property type="project" value="InterPro"/>
</dbReference>
<dbReference type="AlphaFoldDB" id="A0A1Q6R2B9"/>
<evidence type="ECO:0000259" key="4">
    <source>
        <dbReference type="PROSITE" id="PS51340"/>
    </source>
</evidence>
<comment type="caution">
    <text evidence="5">The sequence shown here is derived from an EMBL/GenBank/DDBJ whole genome shotgun (WGS) entry which is preliminary data.</text>
</comment>
<protein>
    <submittedName>
        <fullName evidence="5">Molybdenum cofactor biosynthesis protein</fullName>
    </submittedName>
</protein>
<reference evidence="5 6" key="1">
    <citation type="journal article" date="2016" name="Nat. Biotechnol.">
        <title>Measurement of bacterial replication rates in microbial communities.</title>
        <authorList>
            <person name="Brown C.T."/>
            <person name="Olm M.R."/>
            <person name="Thomas B.C."/>
            <person name="Banfield J.F."/>
        </authorList>
    </citation>
    <scope>NUCLEOTIDE SEQUENCE [LARGE SCALE GENOMIC DNA]</scope>
    <source>
        <strain evidence="5">46_33</strain>
    </source>
</reference>
<dbReference type="CDD" id="cd00886">
    <property type="entry name" value="MogA_MoaB"/>
    <property type="match status" value="1"/>
</dbReference>
<dbReference type="SUPFAM" id="SSF53218">
    <property type="entry name" value="Molybdenum cofactor biosynthesis proteins"/>
    <property type="match status" value="1"/>
</dbReference>
<proteinExistence type="predicted"/>
<dbReference type="Pfam" id="PF03473">
    <property type="entry name" value="MOSC"/>
    <property type="match status" value="1"/>
</dbReference>
<dbReference type="SMART" id="SM00852">
    <property type="entry name" value="MoCF_biosynth"/>
    <property type="match status" value="1"/>
</dbReference>
<dbReference type="Gene3D" id="2.40.33.20">
    <property type="entry name" value="PK beta-barrel domain-like"/>
    <property type="match status" value="1"/>
</dbReference>
<evidence type="ECO:0000256" key="3">
    <source>
        <dbReference type="ARBA" id="ARBA00023150"/>
    </source>
</evidence>
<gene>
    <name evidence="5" type="ORF">BHW43_09950</name>
</gene>
<dbReference type="InterPro" id="IPR001453">
    <property type="entry name" value="MoaB/Mog_dom"/>
</dbReference>
<dbReference type="NCBIfam" id="TIGR00177">
    <property type="entry name" value="molyb_syn"/>
    <property type="match status" value="1"/>
</dbReference>
<dbReference type="GO" id="GO:0030170">
    <property type="term" value="F:pyridoxal phosphate binding"/>
    <property type="evidence" value="ECO:0007669"/>
    <property type="project" value="InterPro"/>
</dbReference>
<dbReference type="STRING" id="626940.BHW43_09950"/>
<accession>A0A1Q6R2B9</accession>
<evidence type="ECO:0000256" key="2">
    <source>
        <dbReference type="ARBA" id="ARBA00005046"/>
    </source>
</evidence>
<dbReference type="EMBL" id="MNTG01000045">
    <property type="protein sequence ID" value="OLA36456.1"/>
    <property type="molecule type" value="Genomic_DNA"/>
</dbReference>
<dbReference type="PROSITE" id="PS01078">
    <property type="entry name" value="MOCF_BIOSYNTHESIS_1"/>
    <property type="match status" value="1"/>
</dbReference>
<comment type="pathway">
    <text evidence="2">Cofactor biosynthesis; molybdopterin biosynthesis.</text>
</comment>
<dbReference type="GO" id="GO:0006777">
    <property type="term" value="P:Mo-molybdopterin cofactor biosynthetic process"/>
    <property type="evidence" value="ECO:0007669"/>
    <property type="project" value="UniProtKB-KW"/>
</dbReference>
<dbReference type="Gene3D" id="3.40.980.10">
    <property type="entry name" value="MoaB/Mog-like domain"/>
    <property type="match status" value="1"/>
</dbReference>
<dbReference type="PROSITE" id="PS51340">
    <property type="entry name" value="MOSC"/>
    <property type="match status" value="1"/>
</dbReference>
<dbReference type="RefSeq" id="WP_303680434.1">
    <property type="nucleotide sequence ID" value="NZ_DBEZXK010000108.1"/>
</dbReference>
<dbReference type="InterPro" id="IPR005302">
    <property type="entry name" value="MoCF_Sase_C"/>
</dbReference>
<organism evidence="5 6">
    <name type="scientific">Phascolarctobacterium succinatutens</name>
    <dbReference type="NCBI Taxonomy" id="626940"/>
    <lineage>
        <taxon>Bacteria</taxon>
        <taxon>Bacillati</taxon>
        <taxon>Bacillota</taxon>
        <taxon>Negativicutes</taxon>
        <taxon>Acidaminococcales</taxon>
        <taxon>Acidaminococcaceae</taxon>
        <taxon>Phascolarctobacterium</taxon>
    </lineage>
</organism>
<feature type="domain" description="MOSC" evidence="4">
    <location>
        <begin position="23"/>
        <end position="147"/>
    </location>
</feature>
<dbReference type="InterPro" id="IPR008284">
    <property type="entry name" value="MoCF_biosynth_CS"/>
</dbReference>
<dbReference type="UniPathway" id="UPA00344"/>
<sequence length="316" mass="33759">MEASIRGIIKAVCISEKKGTEKHPVNEIVLKENFGIEGDAHAGKWHRQVSLLSAEKVNEFNARGGDAAIGAFGENILVSGIDFKKLPVGSIMRSGDVVMKLTQIGKECHSHCTIYARVGDCIMPREGVFATVEHGGVLRSGMELEVILPAADAPLRAAVMTLSDKGAAGERVDTSGPRAVQLLAEAGYEIVEQVLLPDAQKKIERELVRLADSRQVDLIITTGGTGLSLRDVTPEATMAVATRNVPGIAETIRAESLKITRRAMLSRGVSVVRGQTLIVNLPGSTKAVEEALAIVLPQLEHGLRILKGSAHDCARK</sequence>
<dbReference type="Proteomes" id="UP000186777">
    <property type="component" value="Unassembled WGS sequence"/>
</dbReference>
<dbReference type="InterPro" id="IPR051920">
    <property type="entry name" value="MPT_Adenylyltrnsfr/MoaC-Rel"/>
</dbReference>
<dbReference type="PANTHER" id="PTHR43764:SF1">
    <property type="entry name" value="MOLYBDOPTERIN MOLYBDOTRANSFERASE"/>
    <property type="match status" value="1"/>
</dbReference>
<name>A0A1Q6R2B9_9FIRM</name>
<evidence type="ECO:0000313" key="5">
    <source>
        <dbReference type="EMBL" id="OLA36456.1"/>
    </source>
</evidence>
<dbReference type="InterPro" id="IPR011037">
    <property type="entry name" value="Pyrv_Knase-like_insert_dom_sf"/>
</dbReference>
<dbReference type="GO" id="GO:0003824">
    <property type="term" value="F:catalytic activity"/>
    <property type="evidence" value="ECO:0007669"/>
    <property type="project" value="InterPro"/>
</dbReference>
<dbReference type="PANTHER" id="PTHR43764">
    <property type="entry name" value="MOLYBDENUM COFACTOR BIOSYNTHESIS"/>
    <property type="match status" value="1"/>
</dbReference>